<keyword evidence="8" id="KW-0391">Immunity</keyword>
<evidence type="ECO:0000256" key="7">
    <source>
        <dbReference type="ARBA" id="ARBA00022737"/>
    </source>
</evidence>
<dbReference type="GO" id="GO:0045087">
    <property type="term" value="P:innate immune response"/>
    <property type="evidence" value="ECO:0007669"/>
    <property type="project" value="UniProtKB-KW"/>
</dbReference>
<dbReference type="PRINTS" id="PR01537">
    <property type="entry name" value="INTRLKN1R1F"/>
</dbReference>
<dbReference type="InterPro" id="IPR035897">
    <property type="entry name" value="Toll_tir_struct_dom_sf"/>
</dbReference>
<evidence type="ECO:0000313" key="16">
    <source>
        <dbReference type="EMBL" id="AYC61980.1"/>
    </source>
</evidence>
<protein>
    <submittedName>
        <fullName evidence="16">TLR3</fullName>
    </submittedName>
</protein>
<evidence type="ECO:0000256" key="10">
    <source>
        <dbReference type="ARBA" id="ARBA00023136"/>
    </source>
</evidence>
<sequence>MTTLHFGRNLVSCLRMVGAMKVAPLFLLTCLLGLLVQSPCLLAQKATACEVKGRTADCTHLSLKEVPADLPADITRLDVSHNMLPALPGPSLARYPQLVRLDASFNDIKRLESDMCLALPLLRHLVLRRNEVHLLTEKDVLHCANLTHLDLSSNRLKLLGEPFRPLQRLTRLDVSASGLTSARLGSVPQLWSLKKLFLSGNAIKTIKSNDLSYLSNSSIQTLILSSLPLKTLEPGCFQQIRGLRDLVMDSSSLSPQFIAKLSEELSGTRIASLSLRNIKLVSLTNTTFIGLQDTNVTSLDLSSNSMVSLHNSPFQWLGTLERLCLNENNLKHLTSSSFTGLGNLRVMNLTRALVKSHKSPYPIIDDFSFGPLTRLETLLMDYTAFQGITANLFSGLESLGHLSLSWSSVGLQTVSGKTFASLSRSPLRTLNLTGVDISRLEPGAFSDLGNLTTLLLGYNFISQTLTGEEFRGLASLEELNLYRNRKISLSPLSFVFVPSLRKLILGLALAQNQDFDPSPFQQLRNLSTLDLSNNNIANVMEGLLAGLENLRVLRLQHNNLQRVWKSANPGGPVSFLRGLRSLETLDLDSNGLDEIPVTGLSGLSQLRELGLAGNVLDHLRDSIFDDLDSLRVLRMQRNLITSVPRGVFGPAFRNLSVLRLERNPFDCTCESILWFVNWLNATNASVPQRGSEYICNTPQAYFNKSVDRFNPLSCKDMAPFYALYVANCILVLLFMTTALISHFQGWRIKFHWNVLVNRTLGFAEPDLGEARFEYDAYLIYAPEDSKWVERHLLPLEEDKQYSFFMEDRDSVPGRPQFEAIVEAMRSSRKIVFVVTEKLLSDPCCRMYKAHQAMHQVIEDSRDSVVLVLLEDVPDHRLSRALLIRKGMLKSRCILHWPLQRERIPAFRHKLQVALGSSNAVQ</sequence>
<evidence type="ECO:0000256" key="14">
    <source>
        <dbReference type="SAM" id="Phobius"/>
    </source>
</evidence>
<dbReference type="Gene3D" id="3.40.50.10140">
    <property type="entry name" value="Toll/interleukin-1 receptor homology (TIR) domain"/>
    <property type="match status" value="1"/>
</dbReference>
<evidence type="ECO:0000256" key="12">
    <source>
        <dbReference type="ARBA" id="ARBA00023180"/>
    </source>
</evidence>
<evidence type="ECO:0000259" key="15">
    <source>
        <dbReference type="PROSITE" id="PS50104"/>
    </source>
</evidence>
<evidence type="ECO:0000256" key="13">
    <source>
        <dbReference type="ARBA" id="ARBA00023198"/>
    </source>
</evidence>
<dbReference type="AlphaFoldDB" id="A0A8D4SQ80"/>
<dbReference type="EMBL" id="MF537661">
    <property type="protein sequence ID" value="AYC61980.1"/>
    <property type="molecule type" value="mRNA"/>
</dbReference>
<evidence type="ECO:0000256" key="4">
    <source>
        <dbReference type="ARBA" id="ARBA00022614"/>
    </source>
</evidence>
<dbReference type="GO" id="GO:0038023">
    <property type="term" value="F:signaling receptor activity"/>
    <property type="evidence" value="ECO:0007669"/>
    <property type="project" value="TreeGrafter"/>
</dbReference>
<dbReference type="InterPro" id="IPR000483">
    <property type="entry name" value="Cys-rich_flank_reg_C"/>
</dbReference>
<dbReference type="PROSITE" id="PS51450">
    <property type="entry name" value="LRR"/>
    <property type="match status" value="4"/>
</dbReference>
<evidence type="ECO:0000256" key="6">
    <source>
        <dbReference type="ARBA" id="ARBA00022729"/>
    </source>
</evidence>
<dbReference type="GO" id="GO:0002224">
    <property type="term" value="P:toll-like receptor signaling pathway"/>
    <property type="evidence" value="ECO:0007669"/>
    <property type="project" value="TreeGrafter"/>
</dbReference>
<evidence type="ECO:0000256" key="9">
    <source>
        <dbReference type="ARBA" id="ARBA00022989"/>
    </source>
</evidence>
<evidence type="ECO:0000256" key="8">
    <source>
        <dbReference type="ARBA" id="ARBA00022859"/>
    </source>
</evidence>
<comment type="similarity">
    <text evidence="2">Belongs to the Toll-like receptor family.</text>
</comment>
<organism evidence="16">
    <name type="scientific">Anguilla japonica</name>
    <name type="common">Japanese eel</name>
    <dbReference type="NCBI Taxonomy" id="7937"/>
    <lineage>
        <taxon>Eukaryota</taxon>
        <taxon>Metazoa</taxon>
        <taxon>Chordata</taxon>
        <taxon>Craniata</taxon>
        <taxon>Vertebrata</taxon>
        <taxon>Euteleostomi</taxon>
        <taxon>Actinopterygii</taxon>
        <taxon>Neopterygii</taxon>
        <taxon>Teleostei</taxon>
        <taxon>Anguilliformes</taxon>
        <taxon>Anguillidae</taxon>
        <taxon>Anguilla</taxon>
    </lineage>
</organism>
<keyword evidence="5 14" id="KW-0812">Transmembrane</keyword>
<dbReference type="PANTHER" id="PTHR24365">
    <property type="entry name" value="TOLL-LIKE RECEPTOR"/>
    <property type="match status" value="1"/>
</dbReference>
<dbReference type="Pfam" id="PF17968">
    <property type="entry name" value="Tlr3_TMD"/>
    <property type="match status" value="1"/>
</dbReference>
<dbReference type="InterPro" id="IPR041015">
    <property type="entry name" value="TLR3_TMD"/>
</dbReference>
<keyword evidence="11" id="KW-0675">Receptor</keyword>
<keyword evidence="6" id="KW-0732">Signal</keyword>
<accession>A0A8D4SQ80</accession>
<dbReference type="PROSITE" id="PS50104">
    <property type="entry name" value="TIR"/>
    <property type="match status" value="1"/>
</dbReference>
<dbReference type="Pfam" id="PF01582">
    <property type="entry name" value="TIR"/>
    <property type="match status" value="1"/>
</dbReference>
<reference evidence="16" key="1">
    <citation type="submission" date="2017-07" db="EMBL/GenBank/DDBJ databases">
        <title>The cloning and immune function of TLR3 gene in Anguilla japonica.</title>
        <authorList>
            <person name="Feng J."/>
        </authorList>
    </citation>
    <scope>NUCLEOTIDE SEQUENCE</scope>
    <source>
        <tissue evidence="16">Liver</tissue>
    </source>
</reference>
<dbReference type="GO" id="GO:0005886">
    <property type="term" value="C:plasma membrane"/>
    <property type="evidence" value="ECO:0007669"/>
    <property type="project" value="TreeGrafter"/>
</dbReference>
<evidence type="ECO:0000256" key="3">
    <source>
        <dbReference type="ARBA" id="ARBA00022588"/>
    </source>
</evidence>
<dbReference type="FunFam" id="3.80.10.10:FF:000137">
    <property type="entry name" value="Toll-like receptor 3"/>
    <property type="match status" value="1"/>
</dbReference>
<dbReference type="InterPro" id="IPR000157">
    <property type="entry name" value="TIR_dom"/>
</dbReference>
<dbReference type="GO" id="GO:0006954">
    <property type="term" value="P:inflammatory response"/>
    <property type="evidence" value="ECO:0007669"/>
    <property type="project" value="UniProtKB-KW"/>
</dbReference>
<evidence type="ECO:0000256" key="2">
    <source>
        <dbReference type="ARBA" id="ARBA00009634"/>
    </source>
</evidence>
<keyword evidence="10 14" id="KW-0472">Membrane</keyword>
<dbReference type="InterPro" id="IPR001611">
    <property type="entry name" value="Leu-rich_rpt"/>
</dbReference>
<dbReference type="SMART" id="SM00255">
    <property type="entry name" value="TIR"/>
    <property type="match status" value="1"/>
</dbReference>
<name>A0A8D4SQ80_ANGJA</name>
<proteinExistence type="evidence at transcript level"/>
<dbReference type="PANTHER" id="PTHR24365:SF524">
    <property type="entry name" value="TOLL-LIKE RECEPTOR 3"/>
    <property type="match status" value="1"/>
</dbReference>
<dbReference type="Pfam" id="PF13855">
    <property type="entry name" value="LRR_8"/>
    <property type="match status" value="5"/>
</dbReference>
<dbReference type="InterPro" id="IPR003591">
    <property type="entry name" value="Leu-rich_rpt_typical-subtyp"/>
</dbReference>
<keyword evidence="13" id="KW-0395">Inflammatory response</keyword>
<keyword evidence="3" id="KW-0399">Innate immunity</keyword>
<dbReference type="SMART" id="SM00369">
    <property type="entry name" value="LRR_TYP"/>
    <property type="match status" value="14"/>
</dbReference>
<comment type="subcellular location">
    <subcellularLocation>
        <location evidence="1">Membrane</location>
        <topology evidence="1">Single-pass type I membrane protein</topology>
    </subcellularLocation>
</comment>
<evidence type="ECO:0000256" key="5">
    <source>
        <dbReference type="ARBA" id="ARBA00022692"/>
    </source>
</evidence>
<dbReference type="SUPFAM" id="SSF52058">
    <property type="entry name" value="L domain-like"/>
    <property type="match status" value="3"/>
</dbReference>
<dbReference type="PRINTS" id="PR00019">
    <property type="entry name" value="LEURICHRPT"/>
</dbReference>
<evidence type="ECO:0000256" key="11">
    <source>
        <dbReference type="ARBA" id="ARBA00023170"/>
    </source>
</evidence>
<dbReference type="Gene3D" id="3.80.10.10">
    <property type="entry name" value="Ribonuclease Inhibitor"/>
    <property type="match status" value="1"/>
</dbReference>
<dbReference type="SMART" id="SM00082">
    <property type="entry name" value="LRRCT"/>
    <property type="match status" value="1"/>
</dbReference>
<keyword evidence="9 14" id="KW-1133">Transmembrane helix</keyword>
<keyword evidence="4" id="KW-0433">Leucine-rich repeat</keyword>
<feature type="domain" description="TIR" evidence="15">
    <location>
        <begin position="772"/>
        <end position="914"/>
    </location>
</feature>
<dbReference type="SUPFAM" id="SSF52200">
    <property type="entry name" value="Toll/Interleukin receptor TIR domain"/>
    <property type="match status" value="1"/>
</dbReference>
<evidence type="ECO:0000256" key="1">
    <source>
        <dbReference type="ARBA" id="ARBA00004479"/>
    </source>
</evidence>
<keyword evidence="7" id="KW-0677">Repeat</keyword>
<keyword evidence="12" id="KW-0325">Glycoprotein</keyword>
<feature type="transmembrane region" description="Helical" evidence="14">
    <location>
        <begin position="720"/>
        <end position="740"/>
    </location>
</feature>
<dbReference type="InterPro" id="IPR032675">
    <property type="entry name" value="LRR_dom_sf"/>
</dbReference>